<protein>
    <submittedName>
        <fullName evidence="1">Major facilitator transporter</fullName>
    </submittedName>
</protein>
<reference evidence="1" key="2">
    <citation type="journal article" date="2014" name="ISME J.">
        <title>Microbial stratification in low pH oxic and suboxic macroscopic growths along an acid mine drainage.</title>
        <authorList>
            <person name="Mendez-Garcia C."/>
            <person name="Mesa V."/>
            <person name="Sprenger R.R."/>
            <person name="Richter M."/>
            <person name="Diez M.S."/>
            <person name="Solano J."/>
            <person name="Bargiela R."/>
            <person name="Golyshina O.V."/>
            <person name="Manteca A."/>
            <person name="Ramos J.L."/>
            <person name="Gallego J.R."/>
            <person name="Llorente I."/>
            <person name="Martins Dos Santos V.A."/>
            <person name="Jensen O.N."/>
            <person name="Pelaez A.I."/>
            <person name="Sanchez J."/>
            <person name="Ferrer M."/>
        </authorList>
    </citation>
    <scope>NUCLEOTIDE SEQUENCE</scope>
</reference>
<proteinExistence type="predicted"/>
<dbReference type="SUPFAM" id="SSF103473">
    <property type="entry name" value="MFS general substrate transporter"/>
    <property type="match status" value="1"/>
</dbReference>
<accession>T1BWZ6</accession>
<gene>
    <name evidence="1" type="ORF">B1A_05112</name>
</gene>
<dbReference type="AlphaFoldDB" id="T1BWZ6"/>
<dbReference type="InterPro" id="IPR036259">
    <property type="entry name" value="MFS_trans_sf"/>
</dbReference>
<name>T1BWZ6_9ZZZZ</name>
<dbReference type="EMBL" id="AUZX01003723">
    <property type="protein sequence ID" value="EQD73128.1"/>
    <property type="molecule type" value="Genomic_DNA"/>
</dbReference>
<feature type="non-terminal residue" evidence="1">
    <location>
        <position position="69"/>
    </location>
</feature>
<sequence length="69" mass="7873">MVIVLLGVRLPVVKRTSDEKAGTVSMYTKLLRRPMVWLYFACVFAYVGSEQGTADWISKFLSQYHGFNP</sequence>
<organism evidence="1">
    <name type="scientific">mine drainage metagenome</name>
    <dbReference type="NCBI Taxonomy" id="410659"/>
    <lineage>
        <taxon>unclassified sequences</taxon>
        <taxon>metagenomes</taxon>
        <taxon>ecological metagenomes</taxon>
    </lineage>
</organism>
<reference evidence="1" key="1">
    <citation type="submission" date="2013-08" db="EMBL/GenBank/DDBJ databases">
        <authorList>
            <person name="Mendez C."/>
            <person name="Richter M."/>
            <person name="Ferrer M."/>
            <person name="Sanchez J."/>
        </authorList>
    </citation>
    <scope>NUCLEOTIDE SEQUENCE</scope>
</reference>
<comment type="caution">
    <text evidence="1">The sequence shown here is derived from an EMBL/GenBank/DDBJ whole genome shotgun (WGS) entry which is preliminary data.</text>
</comment>
<evidence type="ECO:0000313" key="1">
    <source>
        <dbReference type="EMBL" id="EQD73128.1"/>
    </source>
</evidence>